<dbReference type="PANTHER" id="PTHR43022">
    <property type="entry name" value="PROTEIN SMF"/>
    <property type="match status" value="1"/>
</dbReference>
<dbReference type="Pfam" id="PF02481">
    <property type="entry name" value="DNA_processg_A"/>
    <property type="match status" value="1"/>
</dbReference>
<dbReference type="GO" id="GO:0009294">
    <property type="term" value="P:DNA-mediated transformation"/>
    <property type="evidence" value="ECO:0007669"/>
    <property type="project" value="InterPro"/>
</dbReference>
<evidence type="ECO:0000259" key="2">
    <source>
        <dbReference type="Pfam" id="PF02481"/>
    </source>
</evidence>
<accession>A0A9W5XKY3</accession>
<dbReference type="InterPro" id="IPR057666">
    <property type="entry name" value="DrpA_SLOG"/>
</dbReference>
<comment type="caution">
    <text evidence="3">The sequence shown here is derived from an EMBL/GenBank/DDBJ whole genome shotgun (WGS) entry which is preliminary data.</text>
</comment>
<protein>
    <recommendedName>
        <fullName evidence="2">Smf/DprA SLOG domain-containing protein</fullName>
    </recommendedName>
</protein>
<dbReference type="InterPro" id="IPR003488">
    <property type="entry name" value="DprA"/>
</dbReference>
<organism evidence="3 4">
    <name type="scientific">Micromonospora sediminimaris</name>
    <dbReference type="NCBI Taxonomy" id="547162"/>
    <lineage>
        <taxon>Bacteria</taxon>
        <taxon>Bacillati</taxon>
        <taxon>Actinomycetota</taxon>
        <taxon>Actinomycetes</taxon>
        <taxon>Micromonosporales</taxon>
        <taxon>Micromonosporaceae</taxon>
        <taxon>Micromonospora</taxon>
    </lineage>
</organism>
<dbReference type="EMBL" id="BOPD01000026">
    <property type="protein sequence ID" value="GIJ34986.1"/>
    <property type="molecule type" value="Genomic_DNA"/>
</dbReference>
<dbReference type="SUPFAM" id="SSF102405">
    <property type="entry name" value="MCP/YpsA-like"/>
    <property type="match status" value="1"/>
</dbReference>
<name>A0A9W5XKY3_9ACTN</name>
<dbReference type="Proteomes" id="UP000607311">
    <property type="component" value="Unassembled WGS sequence"/>
</dbReference>
<feature type="domain" description="Smf/DprA SLOG" evidence="2">
    <location>
        <begin position="81"/>
        <end position="299"/>
    </location>
</feature>
<evidence type="ECO:0000313" key="4">
    <source>
        <dbReference type="Proteomes" id="UP000607311"/>
    </source>
</evidence>
<evidence type="ECO:0000256" key="1">
    <source>
        <dbReference type="ARBA" id="ARBA00006525"/>
    </source>
</evidence>
<comment type="similarity">
    <text evidence="1">Belongs to the DprA/Smf family.</text>
</comment>
<evidence type="ECO:0000313" key="3">
    <source>
        <dbReference type="EMBL" id="GIJ34986.1"/>
    </source>
</evidence>
<dbReference type="PANTHER" id="PTHR43022:SF1">
    <property type="entry name" value="PROTEIN SMF"/>
    <property type="match status" value="1"/>
</dbReference>
<dbReference type="Gene3D" id="3.40.50.450">
    <property type="match status" value="1"/>
</dbReference>
<keyword evidence="4" id="KW-1185">Reference proteome</keyword>
<dbReference type="OrthoDB" id="9785707at2"/>
<dbReference type="AlphaFoldDB" id="A0A9W5XKY3"/>
<proteinExistence type="inferred from homology"/>
<reference evidence="3" key="1">
    <citation type="submission" date="2021-01" db="EMBL/GenBank/DDBJ databases">
        <title>Whole genome shotgun sequence of Verrucosispora sediminis NBRC 107745.</title>
        <authorList>
            <person name="Komaki H."/>
            <person name="Tamura T."/>
        </authorList>
    </citation>
    <scope>NUCLEOTIDE SEQUENCE</scope>
    <source>
        <strain evidence="3">NBRC 107745</strain>
    </source>
</reference>
<gene>
    <name evidence="3" type="ORF">Vse01_41340</name>
</gene>
<sequence>MPAMTDPTIARAVLAHLTTPGNRHIHTLVHHEGPLAVLRRLLTRDLPAAAMPAPVGHLSTVDEGQVAKTVIADTARLGARIVTPHDAEWPTGLHDLATAGHTADGVDLPAPPLCLWARADRPLPDLLHRAVAVVGSRSATSYGQHVAAELGHGLAEQGWTVLNAGGYGIDAAALRGALTSGPHAAVAMPACGLDRLHPVGNRPLFDRLDLISVWPPSSDPSRTRTMLNQTWLAALTCGAVLVEAAPGRGRGILARALALGRPAVAVPGPVTSGLSAGCHQALREEPRIRLVRDAADVIAHITPPTSRPGQDRDFVTTWEPGWVALPGVGGRYPALVADLTGPQGWPIARFTADTIARIAADCDAHAARVGEAVGTTRIRLVDGTVRQTERAGTPTESTSTITAYVDGYYLLDGWSWQVTDPPPA</sequence>